<sequence>MDSNTRIIPLHLHPLGFIESFVQFGAPLPALLQQTGIELHMLDSPTAKISYNQQLRLLHNGISLCHTPGLGLLVGMNWDWAFHGTVGFVTQCSPSLREAGEAFHRFSMIAQPYYMVSVAKPLGYVDANDTYVLPIRCFQTSDAPAEMVQFELEFRLAMSLRLWDACGNKKVARPDVHVELAQPEPRHAALYRQLPCKSVTFGCTESRIAAHQQFYSEPFRPYRRALFEQLIARCEEELRLTGLQISTAAAVHMHIRSHFSRQLQFPASPDRIYRPVSLEDTAQALHMTPRTLARRLTDENTSFRRIQHDFRIEATLYHLKASRLGVEEIAELMGFSCASSMRRAVKVAIGETIGVARSK</sequence>
<keyword evidence="1 3" id="KW-0238">DNA-binding</keyword>
<feature type="domain" description="HTH araC/xylS-type" evidence="2">
    <location>
        <begin position="249"/>
        <end position="359"/>
    </location>
</feature>
<dbReference type="Gene3D" id="1.10.10.60">
    <property type="entry name" value="Homeodomain-like"/>
    <property type="match status" value="1"/>
</dbReference>
<protein>
    <submittedName>
        <fullName evidence="3">AraC-type DNA-binding protein</fullName>
    </submittedName>
</protein>
<dbReference type="InterPro" id="IPR018060">
    <property type="entry name" value="HTH_AraC"/>
</dbReference>
<name>A0A1H1L6X6_9GAMM</name>
<evidence type="ECO:0000259" key="2">
    <source>
        <dbReference type="PROSITE" id="PS01124"/>
    </source>
</evidence>
<accession>A0A1H1L6X6</accession>
<dbReference type="PANTHER" id="PTHR47894:SF1">
    <property type="entry name" value="HTH-TYPE TRANSCRIPTIONAL REGULATOR VQSM"/>
    <property type="match status" value="1"/>
</dbReference>
<organism evidence="3 4">
    <name type="scientific">Halopseudomonas xinjiangensis</name>
    <dbReference type="NCBI Taxonomy" id="487184"/>
    <lineage>
        <taxon>Bacteria</taxon>
        <taxon>Pseudomonadati</taxon>
        <taxon>Pseudomonadota</taxon>
        <taxon>Gammaproteobacteria</taxon>
        <taxon>Pseudomonadales</taxon>
        <taxon>Pseudomonadaceae</taxon>
        <taxon>Halopseudomonas</taxon>
    </lineage>
</organism>
<evidence type="ECO:0000313" key="3">
    <source>
        <dbReference type="EMBL" id="SDR70223.1"/>
    </source>
</evidence>
<dbReference type="Proteomes" id="UP000243207">
    <property type="component" value="Chromosome I"/>
</dbReference>
<gene>
    <name evidence="3" type="ORF">SAMN05216421_0068</name>
</gene>
<reference evidence="4" key="1">
    <citation type="submission" date="2016-10" db="EMBL/GenBank/DDBJ databases">
        <authorList>
            <person name="Varghese N."/>
            <person name="Submissions S."/>
        </authorList>
    </citation>
    <scope>NUCLEOTIDE SEQUENCE [LARGE SCALE GENOMIC DNA]</scope>
    <source>
        <strain evidence="4">NRRL B-51270</strain>
    </source>
</reference>
<dbReference type="RefSeq" id="WP_093391067.1">
    <property type="nucleotide sequence ID" value="NZ_LT629736.1"/>
</dbReference>
<dbReference type="PROSITE" id="PS01124">
    <property type="entry name" value="HTH_ARAC_FAMILY_2"/>
    <property type="match status" value="1"/>
</dbReference>
<evidence type="ECO:0000313" key="4">
    <source>
        <dbReference type="Proteomes" id="UP000243207"/>
    </source>
</evidence>
<keyword evidence="4" id="KW-1185">Reference proteome</keyword>
<dbReference type="PANTHER" id="PTHR47894">
    <property type="entry name" value="HTH-TYPE TRANSCRIPTIONAL REGULATOR GADX"/>
    <property type="match status" value="1"/>
</dbReference>
<dbReference type="GO" id="GO:0000976">
    <property type="term" value="F:transcription cis-regulatory region binding"/>
    <property type="evidence" value="ECO:0007669"/>
    <property type="project" value="TreeGrafter"/>
</dbReference>
<dbReference type="OrthoDB" id="6350022at2"/>
<dbReference type="InterPro" id="IPR032687">
    <property type="entry name" value="AraC-type_N"/>
</dbReference>
<dbReference type="Pfam" id="PF12625">
    <property type="entry name" value="Arabinose_bd"/>
    <property type="match status" value="1"/>
</dbReference>
<dbReference type="SMART" id="SM00342">
    <property type="entry name" value="HTH_ARAC"/>
    <property type="match status" value="1"/>
</dbReference>
<dbReference type="GO" id="GO:0005829">
    <property type="term" value="C:cytosol"/>
    <property type="evidence" value="ECO:0007669"/>
    <property type="project" value="TreeGrafter"/>
</dbReference>
<proteinExistence type="predicted"/>
<evidence type="ECO:0000256" key="1">
    <source>
        <dbReference type="ARBA" id="ARBA00023125"/>
    </source>
</evidence>
<dbReference type="AlphaFoldDB" id="A0A1H1L6X6"/>
<dbReference type="Pfam" id="PF12833">
    <property type="entry name" value="HTH_18"/>
    <property type="match status" value="1"/>
</dbReference>
<dbReference type="GO" id="GO:0003700">
    <property type="term" value="F:DNA-binding transcription factor activity"/>
    <property type="evidence" value="ECO:0007669"/>
    <property type="project" value="InterPro"/>
</dbReference>
<dbReference type="STRING" id="487184.SAMN05216421_0068"/>
<dbReference type="EMBL" id="LT629736">
    <property type="protein sequence ID" value="SDR70223.1"/>
    <property type="molecule type" value="Genomic_DNA"/>
</dbReference>